<gene>
    <name evidence="4" type="ORF">BU16DRAFT_185836</name>
</gene>
<feature type="region of interest" description="Disordered" evidence="1">
    <location>
        <begin position="288"/>
        <end position="317"/>
    </location>
</feature>
<dbReference type="OrthoDB" id="5347452at2759"/>
<keyword evidence="2" id="KW-0472">Membrane</keyword>
<name>A0A6A6R8X0_9PEZI</name>
<reference evidence="4" key="1">
    <citation type="journal article" date="2020" name="Stud. Mycol.">
        <title>101 Dothideomycetes genomes: a test case for predicting lifestyles and emergence of pathogens.</title>
        <authorList>
            <person name="Haridas S."/>
            <person name="Albert R."/>
            <person name="Binder M."/>
            <person name="Bloem J."/>
            <person name="Labutti K."/>
            <person name="Salamov A."/>
            <person name="Andreopoulos B."/>
            <person name="Baker S."/>
            <person name="Barry K."/>
            <person name="Bills G."/>
            <person name="Bluhm B."/>
            <person name="Cannon C."/>
            <person name="Castanera R."/>
            <person name="Culley D."/>
            <person name="Daum C."/>
            <person name="Ezra D."/>
            <person name="Gonzalez J."/>
            <person name="Henrissat B."/>
            <person name="Kuo A."/>
            <person name="Liang C."/>
            <person name="Lipzen A."/>
            <person name="Lutzoni F."/>
            <person name="Magnuson J."/>
            <person name="Mondo S."/>
            <person name="Nolan M."/>
            <person name="Ohm R."/>
            <person name="Pangilinan J."/>
            <person name="Park H.-J."/>
            <person name="Ramirez L."/>
            <person name="Alfaro M."/>
            <person name="Sun H."/>
            <person name="Tritt A."/>
            <person name="Yoshinaga Y."/>
            <person name="Zwiers L.-H."/>
            <person name="Turgeon B."/>
            <person name="Goodwin S."/>
            <person name="Spatafora J."/>
            <person name="Crous P."/>
            <person name="Grigoriev I."/>
        </authorList>
    </citation>
    <scope>NUCLEOTIDE SEQUENCE</scope>
    <source>
        <strain evidence="4">CBS 269.34</strain>
    </source>
</reference>
<feature type="signal peptide" evidence="3">
    <location>
        <begin position="1"/>
        <end position="15"/>
    </location>
</feature>
<keyword evidence="2" id="KW-1133">Transmembrane helix</keyword>
<evidence type="ECO:0000256" key="1">
    <source>
        <dbReference type="SAM" id="MobiDB-lite"/>
    </source>
</evidence>
<evidence type="ECO:0008006" key="6">
    <source>
        <dbReference type="Google" id="ProtNLM"/>
    </source>
</evidence>
<organism evidence="4 5">
    <name type="scientific">Lophium mytilinum</name>
    <dbReference type="NCBI Taxonomy" id="390894"/>
    <lineage>
        <taxon>Eukaryota</taxon>
        <taxon>Fungi</taxon>
        <taxon>Dikarya</taxon>
        <taxon>Ascomycota</taxon>
        <taxon>Pezizomycotina</taxon>
        <taxon>Dothideomycetes</taxon>
        <taxon>Pleosporomycetidae</taxon>
        <taxon>Mytilinidiales</taxon>
        <taxon>Mytilinidiaceae</taxon>
        <taxon>Lophium</taxon>
    </lineage>
</organism>
<keyword evidence="5" id="KW-1185">Reference proteome</keyword>
<feature type="transmembrane region" description="Helical" evidence="2">
    <location>
        <begin position="260"/>
        <end position="280"/>
    </location>
</feature>
<dbReference type="EMBL" id="MU004182">
    <property type="protein sequence ID" value="KAF2500926.1"/>
    <property type="molecule type" value="Genomic_DNA"/>
</dbReference>
<proteinExistence type="predicted"/>
<keyword evidence="2" id="KW-0812">Transmembrane</keyword>
<feature type="chain" id="PRO_5025617020" description="Mid2 domain-containing protein" evidence="3">
    <location>
        <begin position="16"/>
        <end position="341"/>
    </location>
</feature>
<protein>
    <recommendedName>
        <fullName evidence="6">Mid2 domain-containing protein</fullName>
    </recommendedName>
</protein>
<evidence type="ECO:0000313" key="4">
    <source>
        <dbReference type="EMBL" id="KAF2500926.1"/>
    </source>
</evidence>
<evidence type="ECO:0000256" key="3">
    <source>
        <dbReference type="SAM" id="SignalP"/>
    </source>
</evidence>
<dbReference type="AlphaFoldDB" id="A0A6A6R8X0"/>
<sequence length="341" mass="36259">MLIRFLFLVLRCVKARPAGEPAEFFSTASPSVKSRETLPQYRAIPGDGLKTSRPTKGAEFDGVYPSPRTTDSPENRQLGSLELLRKRNSGENTCGYANGIFTSSITCLNPDYVCATNSYYSIHGCCNPSSLSDCFLATSCIPKASLNLCTKSCISDPYVATCTDPASPDCYELLYVYNAGTEMTEHGCAASAFTSSISRTYNGESSILTNASDSGVIITRRTSVAHSTTQVITLTGSPNPSTTTTPTGGHAFPTDFSKGGIAGVVVGSASVIALLLWWRWPKALSCTKKRAPGRSPTAIANEKKVDKNTPVPQNDAPEITTISSAVNRANPGRASTLPARI</sequence>
<keyword evidence="3" id="KW-0732">Signal</keyword>
<feature type="region of interest" description="Disordered" evidence="1">
    <location>
        <begin position="43"/>
        <end position="75"/>
    </location>
</feature>
<dbReference type="Proteomes" id="UP000799750">
    <property type="component" value="Unassembled WGS sequence"/>
</dbReference>
<accession>A0A6A6R8X0</accession>
<evidence type="ECO:0000313" key="5">
    <source>
        <dbReference type="Proteomes" id="UP000799750"/>
    </source>
</evidence>
<evidence type="ECO:0000256" key="2">
    <source>
        <dbReference type="SAM" id="Phobius"/>
    </source>
</evidence>